<sequence length="84" mass="9771">MRKIIICKIGATKYVALCCRRIFVQFVFEFHNTIFLGKRISSAKQIILLKTSLLKTSPIFMFPTSLSSVFRFDGKARFKKTIEF</sequence>
<evidence type="ECO:0000313" key="2">
    <source>
        <dbReference type="Proteomes" id="UP000276133"/>
    </source>
</evidence>
<accession>A0A3M7SRH8</accession>
<comment type="caution">
    <text evidence="1">The sequence shown here is derived from an EMBL/GenBank/DDBJ whole genome shotgun (WGS) entry which is preliminary data.</text>
</comment>
<dbReference type="EMBL" id="REGN01000871">
    <property type="protein sequence ID" value="RNA38434.1"/>
    <property type="molecule type" value="Genomic_DNA"/>
</dbReference>
<protein>
    <submittedName>
        <fullName evidence="1">Uncharacterized protein</fullName>
    </submittedName>
</protein>
<dbReference type="Proteomes" id="UP000276133">
    <property type="component" value="Unassembled WGS sequence"/>
</dbReference>
<evidence type="ECO:0000313" key="1">
    <source>
        <dbReference type="EMBL" id="RNA38434.1"/>
    </source>
</evidence>
<proteinExistence type="predicted"/>
<organism evidence="1 2">
    <name type="scientific">Brachionus plicatilis</name>
    <name type="common">Marine rotifer</name>
    <name type="synonym">Brachionus muelleri</name>
    <dbReference type="NCBI Taxonomy" id="10195"/>
    <lineage>
        <taxon>Eukaryota</taxon>
        <taxon>Metazoa</taxon>
        <taxon>Spiralia</taxon>
        <taxon>Gnathifera</taxon>
        <taxon>Rotifera</taxon>
        <taxon>Eurotatoria</taxon>
        <taxon>Monogononta</taxon>
        <taxon>Pseudotrocha</taxon>
        <taxon>Ploima</taxon>
        <taxon>Brachionidae</taxon>
        <taxon>Brachionus</taxon>
    </lineage>
</organism>
<gene>
    <name evidence="1" type="ORF">BpHYR1_023334</name>
</gene>
<dbReference type="AlphaFoldDB" id="A0A3M7SRH8"/>
<name>A0A3M7SRH8_BRAPC</name>
<keyword evidence="2" id="KW-1185">Reference proteome</keyword>
<reference evidence="1 2" key="1">
    <citation type="journal article" date="2018" name="Sci. Rep.">
        <title>Genomic signatures of local adaptation to the degree of environmental predictability in rotifers.</title>
        <authorList>
            <person name="Franch-Gras L."/>
            <person name="Hahn C."/>
            <person name="Garcia-Roger E.M."/>
            <person name="Carmona M.J."/>
            <person name="Serra M."/>
            <person name="Gomez A."/>
        </authorList>
    </citation>
    <scope>NUCLEOTIDE SEQUENCE [LARGE SCALE GENOMIC DNA]</scope>
    <source>
        <strain evidence="1">HYR1</strain>
    </source>
</reference>